<accession>A0A1V6PGW7</accession>
<name>A0A1V6PGW7_PENDC</name>
<gene>
    <name evidence="2" type="ORF">PENDEC_c005G01821</name>
</gene>
<feature type="compositionally biased region" description="Low complexity" evidence="1">
    <location>
        <begin position="856"/>
        <end position="868"/>
    </location>
</feature>
<dbReference type="InterPro" id="IPR021582">
    <property type="entry name" value="Aim21"/>
</dbReference>
<evidence type="ECO:0000256" key="1">
    <source>
        <dbReference type="SAM" id="MobiDB-lite"/>
    </source>
</evidence>
<dbReference type="OrthoDB" id="5386574at2759"/>
<evidence type="ECO:0000313" key="3">
    <source>
        <dbReference type="Proteomes" id="UP000191522"/>
    </source>
</evidence>
<dbReference type="Proteomes" id="UP000191522">
    <property type="component" value="Unassembled WGS sequence"/>
</dbReference>
<dbReference type="AlphaFoldDB" id="A0A1V6PGW7"/>
<reference evidence="3" key="1">
    <citation type="journal article" date="2017" name="Nat. Microbiol.">
        <title>Global analysis of biosynthetic gene clusters reveals vast potential of secondary metabolite production in Penicillium species.</title>
        <authorList>
            <person name="Nielsen J.C."/>
            <person name="Grijseels S."/>
            <person name="Prigent S."/>
            <person name="Ji B."/>
            <person name="Dainat J."/>
            <person name="Nielsen K.F."/>
            <person name="Frisvad J.C."/>
            <person name="Workman M."/>
            <person name="Nielsen J."/>
        </authorList>
    </citation>
    <scope>NUCLEOTIDE SEQUENCE [LARGE SCALE GENOMIC DNA]</scope>
    <source>
        <strain evidence="3">IBT 11843</strain>
    </source>
</reference>
<feature type="compositionally biased region" description="Basic and acidic residues" evidence="1">
    <location>
        <begin position="589"/>
        <end position="615"/>
    </location>
</feature>
<feature type="compositionally biased region" description="Basic and acidic residues" evidence="1">
    <location>
        <begin position="184"/>
        <end position="194"/>
    </location>
</feature>
<dbReference type="OMA" id="PRPDWAM"/>
<organism evidence="2 3">
    <name type="scientific">Penicillium decumbens</name>
    <dbReference type="NCBI Taxonomy" id="69771"/>
    <lineage>
        <taxon>Eukaryota</taxon>
        <taxon>Fungi</taxon>
        <taxon>Dikarya</taxon>
        <taxon>Ascomycota</taxon>
        <taxon>Pezizomycotina</taxon>
        <taxon>Eurotiomycetes</taxon>
        <taxon>Eurotiomycetidae</taxon>
        <taxon>Eurotiales</taxon>
        <taxon>Aspergillaceae</taxon>
        <taxon>Penicillium</taxon>
    </lineage>
</organism>
<feature type="region of interest" description="Disordered" evidence="1">
    <location>
        <begin position="550"/>
        <end position="569"/>
    </location>
</feature>
<feature type="compositionally biased region" description="Acidic residues" evidence="1">
    <location>
        <begin position="410"/>
        <end position="419"/>
    </location>
</feature>
<keyword evidence="3" id="KW-1185">Reference proteome</keyword>
<feature type="compositionally biased region" description="Basic residues" evidence="1">
    <location>
        <begin position="754"/>
        <end position="763"/>
    </location>
</feature>
<evidence type="ECO:0000313" key="2">
    <source>
        <dbReference type="EMBL" id="OQD75977.1"/>
    </source>
</evidence>
<feature type="region of interest" description="Disordered" evidence="1">
    <location>
        <begin position="578"/>
        <end position="708"/>
    </location>
</feature>
<feature type="region of interest" description="Disordered" evidence="1">
    <location>
        <begin position="722"/>
        <end position="928"/>
    </location>
</feature>
<feature type="region of interest" description="Disordered" evidence="1">
    <location>
        <begin position="1"/>
        <end position="251"/>
    </location>
</feature>
<feature type="compositionally biased region" description="Basic and acidic residues" evidence="1">
    <location>
        <begin position="151"/>
        <end position="165"/>
    </location>
</feature>
<feature type="compositionally biased region" description="Low complexity" evidence="1">
    <location>
        <begin position="299"/>
        <end position="316"/>
    </location>
</feature>
<feature type="compositionally biased region" description="Basic and acidic residues" evidence="1">
    <location>
        <begin position="376"/>
        <end position="395"/>
    </location>
</feature>
<feature type="compositionally biased region" description="Pro residues" evidence="1">
    <location>
        <begin position="666"/>
        <end position="677"/>
    </location>
</feature>
<sequence length="928" mass="100599">MSTQTAPAIPPRPSRSPGAPTSVDDSMPKIPPRPANRRMDRSMSPMRDSYAPSPFNEWSGPSLSRTTSNDIPQRPPSVTIPSLGEEGIEYADLNVGNVSDSPDQLPTETRNVGNDLKIHAPRPSLPTSSAKAKVQAVTRTDSRQAAAAGVGRERSPNRDEQERAGRSLHPRVSHSRAESSTASSDRRQLGEEPGFRVPMYPNAGDVQAPSPSPYIDQGSQQRQGRNHHRSRSGRDTSLPPGSYGLHGHGVQNTDRFEKAWYDKHPEEFVKEEGQYGPGVGTPRPDWALSSDDLNKIVRAPASAGSGSGTSPAALGTPDEEVGYIASDEYMHRMASPAPDSRFDSQPVVESPLRKMSFPASETQPKSPNHHRTSSHGHSEGVIHIDDPMHPLHHPDGFYPTRASEDHTPEADEPAEEEEPILAADEMRPESAYLHPAVSPTFEHRGSFDEDTHSRTPSISHSRSNSRSASAGGAPMLTRFDSREMHDDSHRPLEDVEEYEPLFPEDDSKKERPISAADRFKMRPDMLKHRFPSQDIWEDTPNSLQHYATVTTPDLPKRDSSEAFETPEQEAVRKMQTAKIDSHNVASHILEGEGARGKEKPTRPDFKQRFPSRDIWEDAPDSQQLVTTVEPAADEVKSPEATSKPSIPPRPQKQTQATSPTEKRQPPGIPDRPKPQIPARPMKPSSQASAEDAAVTKAKPAIPARPGGSKIAALKAGFLTDLNSRLQLGPQQPKPQEKEPEPAAEKQPLSDARKGRARGPARRKPAAENANARLPTIPEIKITTAWNVWSVGEDGDLTVGNDASPGKTESTIPSELPAAPELAKNMAGEPVDPAPEPPAAAEVLSPNTVEPNVDPIPTENPETPEPTETSVVAAELASPKDEPKKSPSGATALAEGVPSSTKLDEALEDMTASADGKRMSDGDIHATES</sequence>
<feature type="compositionally biased region" description="Basic and acidic residues" evidence="1">
    <location>
        <begin position="914"/>
        <end position="928"/>
    </location>
</feature>
<feature type="region of interest" description="Disordered" evidence="1">
    <location>
        <begin position="298"/>
        <end position="520"/>
    </location>
</feature>
<proteinExistence type="predicted"/>
<feature type="region of interest" description="Disordered" evidence="1">
    <location>
        <begin position="268"/>
        <end position="287"/>
    </location>
</feature>
<feature type="compositionally biased region" description="Acidic residues" evidence="1">
    <location>
        <begin position="494"/>
        <end position="504"/>
    </location>
</feature>
<feature type="compositionally biased region" description="Basic and acidic residues" evidence="1">
    <location>
        <begin position="479"/>
        <end position="493"/>
    </location>
</feature>
<dbReference type="EMBL" id="MDYL01000005">
    <property type="protein sequence ID" value="OQD75977.1"/>
    <property type="molecule type" value="Genomic_DNA"/>
</dbReference>
<protein>
    <recommendedName>
        <fullName evidence="4">Altered inheritance of mitochondria protein 21</fullName>
    </recommendedName>
</protein>
<dbReference type="Pfam" id="PF11489">
    <property type="entry name" value="Aim21"/>
    <property type="match status" value="1"/>
</dbReference>
<feature type="compositionally biased region" description="Basic and acidic residues" evidence="1">
    <location>
        <begin position="734"/>
        <end position="743"/>
    </location>
</feature>
<feature type="compositionally biased region" description="Polar residues" evidence="1">
    <location>
        <begin position="59"/>
        <end position="71"/>
    </location>
</feature>
<feature type="compositionally biased region" description="Low complexity" evidence="1">
    <location>
        <begin position="454"/>
        <end position="469"/>
    </location>
</feature>
<dbReference type="STRING" id="69771.A0A1V6PGW7"/>
<evidence type="ECO:0008006" key="4">
    <source>
        <dbReference type="Google" id="ProtNLM"/>
    </source>
</evidence>
<feature type="compositionally biased region" description="Basic and acidic residues" evidence="1">
    <location>
        <begin position="441"/>
        <end position="453"/>
    </location>
</feature>
<feature type="compositionally biased region" description="Polar residues" evidence="1">
    <location>
        <begin position="96"/>
        <end position="112"/>
    </location>
</feature>
<comment type="caution">
    <text evidence="2">The sequence shown here is derived from an EMBL/GenBank/DDBJ whole genome shotgun (WGS) entry which is preliminary data.</text>
</comment>
<feature type="compositionally biased region" description="Basic and acidic residues" evidence="1">
    <location>
        <begin position="505"/>
        <end position="520"/>
    </location>
</feature>